<evidence type="ECO:0000313" key="1">
    <source>
        <dbReference type="EMBL" id="KAG1800069.1"/>
    </source>
</evidence>
<evidence type="ECO:0000313" key="2">
    <source>
        <dbReference type="EMBL" id="KAG1821829.1"/>
    </source>
</evidence>
<evidence type="ECO:0000313" key="3">
    <source>
        <dbReference type="Proteomes" id="UP000807769"/>
    </source>
</evidence>
<dbReference type="EMBL" id="JABBWG010000124">
    <property type="protein sequence ID" value="KAG1800069.1"/>
    <property type="molecule type" value="Genomic_DNA"/>
</dbReference>
<dbReference type="RefSeq" id="XP_041196569.1">
    <property type="nucleotide sequence ID" value="XM_041334851.1"/>
</dbReference>
<dbReference type="AlphaFoldDB" id="A0A9P7JH12"/>
<comment type="caution">
    <text evidence="2">The sequence shown here is derived from an EMBL/GenBank/DDBJ whole genome shotgun (WGS) entry which is preliminary data.</text>
</comment>
<sequence length="70" mass="7733">MPRLSKHALNMSRTSVHNDTRFTSGSSDIVGISLITDLTTSGFLEVCKIHVMADLRGSSSRCWKPARARK</sequence>
<dbReference type="Proteomes" id="UP000807769">
    <property type="component" value="Unassembled WGS sequence"/>
</dbReference>
<gene>
    <name evidence="2" type="ORF">BJ212DRAFT_1333952</name>
    <name evidence="1" type="ORF">BJ212DRAFT_1400982</name>
</gene>
<dbReference type="GeneID" id="64628868"/>
<proteinExistence type="predicted"/>
<name>A0A9P7JH12_9AGAM</name>
<keyword evidence="3" id="KW-1185">Reference proteome</keyword>
<protein>
    <submittedName>
        <fullName evidence="2">Uncharacterized protein</fullName>
    </submittedName>
</protein>
<reference evidence="2" key="1">
    <citation type="journal article" date="2020" name="New Phytol.">
        <title>Comparative genomics reveals dynamic genome evolution in host specialist ectomycorrhizal fungi.</title>
        <authorList>
            <person name="Lofgren L.A."/>
            <person name="Nguyen N.H."/>
            <person name="Vilgalys R."/>
            <person name="Ruytinx J."/>
            <person name="Liao H.L."/>
            <person name="Branco S."/>
            <person name="Kuo A."/>
            <person name="LaButti K."/>
            <person name="Lipzen A."/>
            <person name="Andreopoulos W."/>
            <person name="Pangilinan J."/>
            <person name="Riley R."/>
            <person name="Hundley H."/>
            <person name="Na H."/>
            <person name="Barry K."/>
            <person name="Grigoriev I.V."/>
            <person name="Stajich J.E."/>
            <person name="Kennedy P.G."/>
        </authorList>
    </citation>
    <scope>NUCLEOTIDE SEQUENCE</scope>
    <source>
        <strain evidence="2">MN1</strain>
    </source>
</reference>
<organism evidence="2 3">
    <name type="scientific">Suillus subaureus</name>
    <dbReference type="NCBI Taxonomy" id="48587"/>
    <lineage>
        <taxon>Eukaryota</taxon>
        <taxon>Fungi</taxon>
        <taxon>Dikarya</taxon>
        <taxon>Basidiomycota</taxon>
        <taxon>Agaricomycotina</taxon>
        <taxon>Agaricomycetes</taxon>
        <taxon>Agaricomycetidae</taxon>
        <taxon>Boletales</taxon>
        <taxon>Suillineae</taxon>
        <taxon>Suillaceae</taxon>
        <taxon>Suillus</taxon>
    </lineage>
</organism>
<accession>A0A9P7JH12</accession>
<dbReference type="EMBL" id="JABBWG010000006">
    <property type="protein sequence ID" value="KAG1821829.1"/>
    <property type="molecule type" value="Genomic_DNA"/>
</dbReference>